<dbReference type="PIR" id="T36022">
    <property type="entry name" value="T36022"/>
</dbReference>
<gene>
    <name evidence="1" type="ordered locus">SCO1949</name>
    <name evidence="1" type="ORF">SCC54.09c</name>
</gene>
<reference evidence="1 2" key="1">
    <citation type="journal article" date="1996" name="Mol. Microbiol.">
        <title>A set of ordered cosmids and a detailed genetic and physical map for the 8 Mb Streptomyces coelicolor A3(2) chromosome.</title>
        <authorList>
            <person name="Redenbach M."/>
            <person name="Kieser H.M."/>
            <person name="Denapaite D."/>
            <person name="Eichner A."/>
            <person name="Cullum J."/>
            <person name="Kinashi H."/>
            <person name="Hopwood D.A."/>
        </authorList>
    </citation>
    <scope>NUCLEOTIDE SEQUENCE [LARGE SCALE GENOMIC DNA]</scope>
    <source>
        <strain evidence="2">ATCC BAA-471 / A3(2) / M145</strain>
    </source>
</reference>
<protein>
    <submittedName>
        <fullName evidence="1">Uncharacterized protein</fullName>
    </submittedName>
</protein>
<dbReference type="HOGENOM" id="CLU_3398695_0_0_11"/>
<dbReference type="OrthoDB" id="9866326at2"/>
<dbReference type="InParanoid" id="Q9Z516"/>
<organism evidence="1 2">
    <name type="scientific">Streptomyces coelicolor (strain ATCC BAA-471 / A3(2) / M145)</name>
    <dbReference type="NCBI Taxonomy" id="100226"/>
    <lineage>
        <taxon>Bacteria</taxon>
        <taxon>Bacillati</taxon>
        <taxon>Actinomycetota</taxon>
        <taxon>Actinomycetes</taxon>
        <taxon>Kitasatosporales</taxon>
        <taxon>Streptomycetaceae</taxon>
        <taxon>Streptomyces</taxon>
        <taxon>Streptomyces albidoflavus group</taxon>
    </lineage>
</organism>
<dbReference type="STRING" id="100226.gene:17759546"/>
<dbReference type="KEGG" id="sco:SCO1949"/>
<evidence type="ECO:0000313" key="1">
    <source>
        <dbReference type="EMBL" id="CAB38139.1"/>
    </source>
</evidence>
<dbReference type="Proteomes" id="UP000001973">
    <property type="component" value="Chromosome"/>
</dbReference>
<proteinExistence type="predicted"/>
<keyword evidence="2" id="KW-1185">Reference proteome</keyword>
<dbReference type="PaxDb" id="100226-SCO1949"/>
<evidence type="ECO:0000313" key="2">
    <source>
        <dbReference type="Proteomes" id="UP000001973"/>
    </source>
</evidence>
<accession>Q9Z516</accession>
<name>Q9Z516_STRCO</name>
<reference evidence="1 2" key="2">
    <citation type="journal article" date="2002" name="Nature">
        <title>Complete genome sequence of the model actinomycete Streptomyces coelicolor A3(2).</title>
        <authorList>
            <person name="Bentley S.D."/>
            <person name="Chater K.F."/>
            <person name="Cerdeno-Tarraga A.M."/>
            <person name="Challis G.L."/>
            <person name="Thomson N.R."/>
            <person name="James K.D."/>
            <person name="Harris D.E."/>
            <person name="Quail M.A."/>
            <person name="Kieser H."/>
            <person name="Harper D."/>
            <person name="Bateman A."/>
            <person name="Brown S."/>
            <person name="Chandra G."/>
            <person name="Chen C.W."/>
            <person name="Collins M."/>
            <person name="Cronin A."/>
            <person name="Fraser A."/>
            <person name="Goble A."/>
            <person name="Hidalgo J."/>
            <person name="Hornsby T."/>
            <person name="Howarth S."/>
            <person name="Huang C.H."/>
            <person name="Kieser T."/>
            <person name="Larke L."/>
            <person name="Murphy L."/>
            <person name="Oliver K."/>
            <person name="O'Neil S."/>
            <person name="Rabbinowitsch E."/>
            <person name="Rajandream M.A."/>
            <person name="Rutherford K."/>
            <person name="Rutter S."/>
            <person name="Seeger K."/>
            <person name="Saunders D."/>
            <person name="Sharp S."/>
            <person name="Squares R."/>
            <person name="Squares S."/>
            <person name="Taylor K."/>
            <person name="Warren T."/>
            <person name="Wietzorrek A."/>
            <person name="Woodward J."/>
            <person name="Barrell B.G."/>
            <person name="Parkhill J."/>
            <person name="Hopwood D.A."/>
        </authorList>
    </citation>
    <scope>NUCLEOTIDE SEQUENCE [LARGE SCALE GENOMIC DNA]</scope>
    <source>
        <strain evidence="2">ATCC BAA-471 / A3(2) / M145</strain>
    </source>
</reference>
<dbReference type="EMBL" id="AL645882">
    <property type="protein sequence ID" value="CAB38139.1"/>
    <property type="molecule type" value="Genomic_DNA"/>
</dbReference>
<dbReference type="AlphaFoldDB" id="Q9Z516"/>
<dbReference type="EMBL" id="AL939110">
    <property type="protein sequence ID" value="CAB38139.1"/>
    <property type="molecule type" value="Genomic_DNA"/>
</dbReference>
<sequence length="31" mass="3348">MPLAARNEDNEPVPAPTWVTGTGFRVSLPHS</sequence>